<feature type="signal peptide" evidence="2">
    <location>
        <begin position="1"/>
        <end position="22"/>
    </location>
</feature>
<reference evidence="3 4" key="1">
    <citation type="journal article" date="2015" name="Fungal Genet. Biol.">
        <title>Evolution of novel wood decay mechanisms in Agaricales revealed by the genome sequences of Fistulina hepatica and Cylindrobasidium torrendii.</title>
        <authorList>
            <person name="Floudas D."/>
            <person name="Held B.W."/>
            <person name="Riley R."/>
            <person name="Nagy L.G."/>
            <person name="Koehler G."/>
            <person name="Ransdell A.S."/>
            <person name="Younus H."/>
            <person name="Chow J."/>
            <person name="Chiniquy J."/>
            <person name="Lipzen A."/>
            <person name="Tritt A."/>
            <person name="Sun H."/>
            <person name="Haridas S."/>
            <person name="LaButti K."/>
            <person name="Ohm R.A."/>
            <person name="Kues U."/>
            <person name="Blanchette R.A."/>
            <person name="Grigoriev I.V."/>
            <person name="Minto R.E."/>
            <person name="Hibbett D.S."/>
        </authorList>
    </citation>
    <scope>NUCLEOTIDE SEQUENCE [LARGE SCALE GENOMIC DNA]</scope>
    <source>
        <strain evidence="3 4">ATCC 64428</strain>
    </source>
</reference>
<sequence length="175" mass="17752">MFASLSKIVAVALVGLVGFAAALPYSGVAKRTSPANDVISILETVRSSADEILPQISGLVANGTASDNTVTPLTSSLISAINNATSSVKDISSVGIVTNDEQSQIGDLLSGIVKDVMTTIDSLNTTEAVTTFTTIKSDVYSSMGLLSGALAALLELVVGLIGLILDLLVSIVAAL</sequence>
<feature type="chain" id="PRO_5002316134" description="Sc15 protein" evidence="2">
    <location>
        <begin position="23"/>
        <end position="175"/>
    </location>
</feature>
<evidence type="ECO:0000313" key="4">
    <source>
        <dbReference type="Proteomes" id="UP000054144"/>
    </source>
</evidence>
<protein>
    <recommendedName>
        <fullName evidence="5">Sc15 protein</fullName>
    </recommendedName>
</protein>
<keyword evidence="2" id="KW-0732">Signal</keyword>
<evidence type="ECO:0000256" key="1">
    <source>
        <dbReference type="SAM" id="Phobius"/>
    </source>
</evidence>
<keyword evidence="1" id="KW-1133">Transmembrane helix</keyword>
<accession>A0A0D7A3C8</accession>
<name>A0A0D7A3C8_9AGAR</name>
<keyword evidence="4" id="KW-1185">Reference proteome</keyword>
<dbReference type="OrthoDB" id="2575973at2759"/>
<keyword evidence="1" id="KW-0472">Membrane</keyword>
<keyword evidence="1" id="KW-0812">Transmembrane</keyword>
<dbReference type="AlphaFoldDB" id="A0A0D7A3C8"/>
<feature type="transmembrane region" description="Helical" evidence="1">
    <location>
        <begin position="145"/>
        <end position="174"/>
    </location>
</feature>
<evidence type="ECO:0000313" key="3">
    <source>
        <dbReference type="EMBL" id="KIY45532.1"/>
    </source>
</evidence>
<organism evidence="3 4">
    <name type="scientific">Fistulina hepatica ATCC 64428</name>
    <dbReference type="NCBI Taxonomy" id="1128425"/>
    <lineage>
        <taxon>Eukaryota</taxon>
        <taxon>Fungi</taxon>
        <taxon>Dikarya</taxon>
        <taxon>Basidiomycota</taxon>
        <taxon>Agaricomycotina</taxon>
        <taxon>Agaricomycetes</taxon>
        <taxon>Agaricomycetidae</taxon>
        <taxon>Agaricales</taxon>
        <taxon>Fistulinaceae</taxon>
        <taxon>Fistulina</taxon>
    </lineage>
</organism>
<dbReference type="Proteomes" id="UP000054144">
    <property type="component" value="Unassembled WGS sequence"/>
</dbReference>
<proteinExistence type="predicted"/>
<gene>
    <name evidence="3" type="ORF">FISHEDRAFT_76389</name>
</gene>
<dbReference type="EMBL" id="KN882047">
    <property type="protein sequence ID" value="KIY45532.1"/>
    <property type="molecule type" value="Genomic_DNA"/>
</dbReference>
<evidence type="ECO:0000256" key="2">
    <source>
        <dbReference type="SAM" id="SignalP"/>
    </source>
</evidence>
<evidence type="ECO:0008006" key="5">
    <source>
        <dbReference type="Google" id="ProtNLM"/>
    </source>
</evidence>